<dbReference type="InterPro" id="IPR036663">
    <property type="entry name" value="Fumarylacetoacetase_C_sf"/>
</dbReference>
<reference evidence="3 4" key="1">
    <citation type="submission" date="2020-08" db="EMBL/GenBank/DDBJ databases">
        <title>Oceanospirillum sp. nov. isolated from marine sediment.</title>
        <authorList>
            <person name="Ji X."/>
        </authorList>
    </citation>
    <scope>NUCLEOTIDE SEQUENCE [LARGE SCALE GENOMIC DNA]</scope>
    <source>
        <strain evidence="3 4">D5</strain>
    </source>
</reference>
<keyword evidence="3" id="KW-0378">Hydrolase</keyword>
<accession>A0A839IP45</accession>
<evidence type="ECO:0000313" key="3">
    <source>
        <dbReference type="EMBL" id="MBB1486718.1"/>
    </source>
</evidence>
<proteinExistence type="predicted"/>
<dbReference type="Proteomes" id="UP000565262">
    <property type="component" value="Unassembled WGS sequence"/>
</dbReference>
<sequence>MPYQLQWYDGKPTPWHAGKVVCVGRNYADHAKELNNPIPDKPLLFIKPSTAIADIEQPLTLPSGQGEVHYEAEIALLVGETIRNVSPQEALKNMVGAGIALDLTLRDLQSELKQKGHPWEIAKAFDGSAPLSGFVPCETMGEEPVGIELIINGETRQKGFSDLMLTPIAELISYISHIFTLEPGDIILTGTPAGVGPLNPGDKYSMHLLGKDGEARHSVTGCVQV</sequence>
<dbReference type="GO" id="GO:0018773">
    <property type="term" value="F:acetylpyruvate hydrolase activity"/>
    <property type="evidence" value="ECO:0007669"/>
    <property type="project" value="TreeGrafter"/>
</dbReference>
<protein>
    <submittedName>
        <fullName evidence="3">Fumarylacetoacetate hydrolase family protein</fullName>
    </submittedName>
</protein>
<dbReference type="InterPro" id="IPR011234">
    <property type="entry name" value="Fumarylacetoacetase-like_C"/>
</dbReference>
<name>A0A839IP45_9GAMM</name>
<keyword evidence="4" id="KW-1185">Reference proteome</keyword>
<dbReference type="SUPFAM" id="SSF56529">
    <property type="entry name" value="FAH"/>
    <property type="match status" value="1"/>
</dbReference>
<dbReference type="EMBL" id="JACJFM010000008">
    <property type="protein sequence ID" value="MBB1486718.1"/>
    <property type="molecule type" value="Genomic_DNA"/>
</dbReference>
<organism evidence="3 4">
    <name type="scientific">Oceanospirillum sediminis</name>
    <dbReference type="NCBI Taxonomy" id="2760088"/>
    <lineage>
        <taxon>Bacteria</taxon>
        <taxon>Pseudomonadati</taxon>
        <taxon>Pseudomonadota</taxon>
        <taxon>Gammaproteobacteria</taxon>
        <taxon>Oceanospirillales</taxon>
        <taxon>Oceanospirillaceae</taxon>
        <taxon>Oceanospirillum</taxon>
    </lineage>
</organism>
<evidence type="ECO:0000313" key="4">
    <source>
        <dbReference type="Proteomes" id="UP000565262"/>
    </source>
</evidence>
<feature type="domain" description="Fumarylacetoacetase-like C-terminal" evidence="2">
    <location>
        <begin position="19"/>
        <end position="210"/>
    </location>
</feature>
<dbReference type="AlphaFoldDB" id="A0A839IP45"/>
<evidence type="ECO:0000256" key="1">
    <source>
        <dbReference type="ARBA" id="ARBA00022723"/>
    </source>
</evidence>
<evidence type="ECO:0000259" key="2">
    <source>
        <dbReference type="Pfam" id="PF01557"/>
    </source>
</evidence>
<keyword evidence="1" id="KW-0479">Metal-binding</keyword>
<dbReference type="RefSeq" id="WP_182808491.1">
    <property type="nucleotide sequence ID" value="NZ_JACJFM010000008.1"/>
</dbReference>
<dbReference type="Gene3D" id="3.90.850.10">
    <property type="entry name" value="Fumarylacetoacetase-like, C-terminal domain"/>
    <property type="match status" value="1"/>
</dbReference>
<dbReference type="NCBIfam" id="NF007967">
    <property type="entry name" value="PRK10691.1"/>
    <property type="match status" value="1"/>
</dbReference>
<dbReference type="GO" id="GO:0046872">
    <property type="term" value="F:metal ion binding"/>
    <property type="evidence" value="ECO:0007669"/>
    <property type="project" value="UniProtKB-KW"/>
</dbReference>
<comment type="caution">
    <text evidence="3">The sequence shown here is derived from an EMBL/GenBank/DDBJ whole genome shotgun (WGS) entry which is preliminary data.</text>
</comment>
<dbReference type="PANTHER" id="PTHR11820">
    <property type="entry name" value="ACYLPYRUVASE"/>
    <property type="match status" value="1"/>
</dbReference>
<dbReference type="PANTHER" id="PTHR11820:SF7">
    <property type="entry name" value="ACYLPYRUVASE FAHD1, MITOCHONDRIAL"/>
    <property type="match status" value="1"/>
</dbReference>
<dbReference type="Pfam" id="PF01557">
    <property type="entry name" value="FAA_hydrolase"/>
    <property type="match status" value="1"/>
</dbReference>
<gene>
    <name evidence="3" type="ORF">H4O21_08865</name>
</gene>